<dbReference type="InterPro" id="IPR013083">
    <property type="entry name" value="Znf_RING/FYVE/PHD"/>
</dbReference>
<keyword evidence="3" id="KW-1185">Reference proteome</keyword>
<dbReference type="SUPFAM" id="SSF57850">
    <property type="entry name" value="RING/U-box"/>
    <property type="match status" value="1"/>
</dbReference>
<dbReference type="RefSeq" id="WP_119670940.1">
    <property type="nucleotide sequence ID" value="NZ_QXED01000010.1"/>
</dbReference>
<gene>
    <name evidence="2" type="ORF">DYU11_27420</name>
</gene>
<name>A0A418LZI2_9BACT</name>
<dbReference type="InterPro" id="IPR013087">
    <property type="entry name" value="Znf_C2H2_type"/>
</dbReference>
<evidence type="ECO:0000313" key="2">
    <source>
        <dbReference type="EMBL" id="RIV18702.1"/>
    </source>
</evidence>
<dbReference type="PROSITE" id="PS50271">
    <property type="entry name" value="ZF_UBP"/>
    <property type="match status" value="1"/>
</dbReference>
<dbReference type="EMBL" id="QXED01000010">
    <property type="protein sequence ID" value="RIV18702.1"/>
    <property type="molecule type" value="Genomic_DNA"/>
</dbReference>
<dbReference type="OrthoDB" id="120315at2"/>
<dbReference type="Gene3D" id="3.30.40.10">
    <property type="entry name" value="Zinc/RING finger domain, C3HC4 (zinc finger)"/>
    <property type="match status" value="1"/>
</dbReference>
<organism evidence="2 3">
    <name type="scientific">Fibrisoma montanum</name>
    <dbReference type="NCBI Taxonomy" id="2305895"/>
    <lineage>
        <taxon>Bacteria</taxon>
        <taxon>Pseudomonadati</taxon>
        <taxon>Bacteroidota</taxon>
        <taxon>Cytophagia</taxon>
        <taxon>Cytophagales</taxon>
        <taxon>Spirosomataceae</taxon>
        <taxon>Fibrisoma</taxon>
    </lineage>
</organism>
<accession>A0A418LZI2</accession>
<dbReference type="AlphaFoldDB" id="A0A418LZI2"/>
<dbReference type="PROSITE" id="PS00028">
    <property type="entry name" value="ZINC_FINGER_C2H2_1"/>
    <property type="match status" value="1"/>
</dbReference>
<sequence length="90" mass="10050">MPKQQVCSHLAELTEIKPAQAYVCDECVKVGGTWVHLRTCQTCGTTLCCDSSPSRHATRHFHASGHPVVASAEPGERWVWCYTDQQMAQY</sequence>
<dbReference type="InterPro" id="IPR001607">
    <property type="entry name" value="Znf_UBP"/>
</dbReference>
<dbReference type="GO" id="GO:0008270">
    <property type="term" value="F:zinc ion binding"/>
    <property type="evidence" value="ECO:0007669"/>
    <property type="project" value="InterPro"/>
</dbReference>
<evidence type="ECO:0000313" key="3">
    <source>
        <dbReference type="Proteomes" id="UP000283523"/>
    </source>
</evidence>
<protein>
    <recommendedName>
        <fullName evidence="1">UBP-type domain-containing protein</fullName>
    </recommendedName>
</protein>
<dbReference type="Pfam" id="PF02148">
    <property type="entry name" value="zf-UBP"/>
    <property type="match status" value="1"/>
</dbReference>
<feature type="domain" description="UBP-type" evidence="1">
    <location>
        <begin position="5"/>
        <end position="90"/>
    </location>
</feature>
<reference evidence="2 3" key="1">
    <citation type="submission" date="2018-08" db="EMBL/GenBank/DDBJ databases">
        <title>Fibrisoma montanum sp. nov., isolated from Danxia mountain soil.</title>
        <authorList>
            <person name="Huang Y."/>
        </authorList>
    </citation>
    <scope>NUCLEOTIDE SEQUENCE [LARGE SCALE GENOMIC DNA]</scope>
    <source>
        <strain evidence="2 3">HYT19</strain>
    </source>
</reference>
<proteinExistence type="predicted"/>
<evidence type="ECO:0000259" key="1">
    <source>
        <dbReference type="PROSITE" id="PS50271"/>
    </source>
</evidence>
<dbReference type="Proteomes" id="UP000283523">
    <property type="component" value="Unassembled WGS sequence"/>
</dbReference>
<comment type="caution">
    <text evidence="2">The sequence shown here is derived from an EMBL/GenBank/DDBJ whole genome shotgun (WGS) entry which is preliminary data.</text>
</comment>